<comment type="similarity">
    <text evidence="1">Belongs to the sigma-70 factor family.</text>
</comment>
<evidence type="ECO:0000256" key="1">
    <source>
        <dbReference type="ARBA" id="ARBA00007788"/>
    </source>
</evidence>
<dbReference type="InterPro" id="IPR036388">
    <property type="entry name" value="WH-like_DNA-bd_sf"/>
</dbReference>
<dbReference type="GO" id="GO:0016987">
    <property type="term" value="F:sigma factor activity"/>
    <property type="evidence" value="ECO:0007669"/>
    <property type="project" value="UniProtKB-KW"/>
</dbReference>
<dbReference type="InterPro" id="IPR013249">
    <property type="entry name" value="RNA_pol_sigma70_r4_t2"/>
</dbReference>
<sequence length="220" mass="24697">MFLSIRLVATGGRRSKTAMTNRAISASFAVTDETLAQRAKNGDDEALADLIERYTPLVCMRARAYARGVMDVDDVYQEGMIALLKAVRNYREDTAGSFRTFAAVCVNNKMLSAVTAHMRDKNAPMRSYLSLSGREIPEDLLVAVSPETDPEKLVIASEESAARNRRIETLLSPFERQVLRLYLSSYSYEEMSRQLGSSTKAVDNALQRVRRKLRNVFTLD</sequence>
<dbReference type="AlphaFoldDB" id="A0A845RD70"/>
<evidence type="ECO:0000259" key="8">
    <source>
        <dbReference type="Pfam" id="PF04542"/>
    </source>
</evidence>
<evidence type="ECO:0000259" key="9">
    <source>
        <dbReference type="Pfam" id="PF08281"/>
    </source>
</evidence>
<reference evidence="10 11" key="1">
    <citation type="submission" date="2018-08" db="EMBL/GenBank/DDBJ databases">
        <title>Murine metabolic-syndrome-specific gut microbial biobank.</title>
        <authorList>
            <person name="Liu C."/>
        </authorList>
    </citation>
    <scope>NUCLEOTIDE SEQUENCE [LARGE SCALE GENOMIC DNA]</scope>
    <source>
        <strain evidence="10 11">X69</strain>
    </source>
</reference>
<accession>A0A845RD70</accession>
<feature type="domain" description="RNA polymerase sigma factor 70 region 4 type 2" evidence="9">
    <location>
        <begin position="171"/>
        <end position="213"/>
    </location>
</feature>
<evidence type="ECO:0000256" key="3">
    <source>
        <dbReference type="ARBA" id="ARBA00023015"/>
    </source>
</evidence>
<evidence type="ECO:0000256" key="7">
    <source>
        <dbReference type="ARBA" id="ARBA00024701"/>
    </source>
</evidence>
<dbReference type="InterPro" id="IPR007627">
    <property type="entry name" value="RNA_pol_sigma70_r2"/>
</dbReference>
<dbReference type="PIRSF" id="PIRSF002939">
    <property type="entry name" value="RNA_polymerase_sigma-H_factor"/>
    <property type="match status" value="1"/>
</dbReference>
<dbReference type="Gene3D" id="1.10.10.10">
    <property type="entry name" value="Winged helix-like DNA-binding domain superfamily/Winged helix DNA-binding domain"/>
    <property type="match status" value="1"/>
</dbReference>
<keyword evidence="6" id="KW-0804">Transcription</keyword>
<gene>
    <name evidence="10" type="ORF">D3Z39_04360</name>
</gene>
<dbReference type="GO" id="GO:0006352">
    <property type="term" value="P:DNA-templated transcription initiation"/>
    <property type="evidence" value="ECO:0007669"/>
    <property type="project" value="InterPro"/>
</dbReference>
<dbReference type="InterPro" id="IPR016371">
    <property type="entry name" value="RNA_pol_sigma-H_factor"/>
</dbReference>
<evidence type="ECO:0000256" key="4">
    <source>
        <dbReference type="ARBA" id="ARBA00023082"/>
    </source>
</evidence>
<proteinExistence type="inferred from homology"/>
<evidence type="ECO:0000256" key="2">
    <source>
        <dbReference type="ARBA" id="ARBA00021245"/>
    </source>
</evidence>
<comment type="function">
    <text evidence="7">Sigma factors are initiation factors that promote the attachment of RNA polymerase to specific initiation sites and are then released. Sigma-S contributes to the protection against external stress, thus playing a role in cellular fitness and survival.</text>
</comment>
<organism evidence="10 11">
    <name type="scientific">Anaerotruncus colihominis</name>
    <dbReference type="NCBI Taxonomy" id="169435"/>
    <lineage>
        <taxon>Bacteria</taxon>
        <taxon>Bacillati</taxon>
        <taxon>Bacillota</taxon>
        <taxon>Clostridia</taxon>
        <taxon>Eubacteriales</taxon>
        <taxon>Oscillospiraceae</taxon>
        <taxon>Anaerotruncus</taxon>
    </lineage>
</organism>
<name>A0A845RD70_9FIRM</name>
<dbReference type="SUPFAM" id="SSF88946">
    <property type="entry name" value="Sigma2 domain of RNA polymerase sigma factors"/>
    <property type="match status" value="1"/>
</dbReference>
<keyword evidence="4" id="KW-0731">Sigma factor</keyword>
<evidence type="ECO:0000313" key="10">
    <source>
        <dbReference type="EMBL" id="NBI78106.1"/>
    </source>
</evidence>
<keyword evidence="5" id="KW-0238">DNA-binding</keyword>
<dbReference type="PANTHER" id="PTHR30385:SF1">
    <property type="entry name" value="RNA POLYMERASE SIGMA-H FACTOR"/>
    <property type="match status" value="1"/>
</dbReference>
<keyword evidence="3" id="KW-0805">Transcription regulation</keyword>
<dbReference type="GO" id="GO:0003677">
    <property type="term" value="F:DNA binding"/>
    <property type="evidence" value="ECO:0007669"/>
    <property type="project" value="UniProtKB-KW"/>
</dbReference>
<comment type="caution">
    <text evidence="10">The sequence shown here is derived from an EMBL/GenBank/DDBJ whole genome shotgun (WGS) entry which is preliminary data.</text>
</comment>
<dbReference type="EMBL" id="QXWZ01000005">
    <property type="protein sequence ID" value="NBI78106.1"/>
    <property type="molecule type" value="Genomic_DNA"/>
</dbReference>
<dbReference type="NCBIfam" id="TIGR02937">
    <property type="entry name" value="sigma70-ECF"/>
    <property type="match status" value="1"/>
</dbReference>
<dbReference type="Proteomes" id="UP000446348">
    <property type="component" value="Unassembled WGS sequence"/>
</dbReference>
<dbReference type="Pfam" id="PF08281">
    <property type="entry name" value="Sigma70_r4_2"/>
    <property type="match status" value="1"/>
</dbReference>
<dbReference type="InterPro" id="IPR014284">
    <property type="entry name" value="RNA_pol_sigma-70_dom"/>
</dbReference>
<feature type="domain" description="RNA polymerase sigma-70 region 2" evidence="8">
    <location>
        <begin position="50"/>
        <end position="117"/>
    </location>
</feature>
<dbReference type="PANTHER" id="PTHR30385">
    <property type="entry name" value="SIGMA FACTOR F FLAGELLAR"/>
    <property type="match status" value="1"/>
</dbReference>
<dbReference type="InterPro" id="IPR013325">
    <property type="entry name" value="RNA_pol_sigma_r2"/>
</dbReference>
<protein>
    <recommendedName>
        <fullName evidence="2">RNA polymerase sigma factor SigS</fullName>
    </recommendedName>
</protein>
<dbReference type="SUPFAM" id="SSF46894">
    <property type="entry name" value="C-terminal effector domain of the bipartite response regulators"/>
    <property type="match status" value="1"/>
</dbReference>
<dbReference type="Pfam" id="PF04542">
    <property type="entry name" value="Sigma70_r2"/>
    <property type="match status" value="1"/>
</dbReference>
<dbReference type="InterPro" id="IPR016032">
    <property type="entry name" value="Sig_transdc_resp-reg_C-effctor"/>
</dbReference>
<evidence type="ECO:0000313" key="11">
    <source>
        <dbReference type="Proteomes" id="UP000446348"/>
    </source>
</evidence>
<dbReference type="Gene3D" id="1.10.1740.10">
    <property type="match status" value="1"/>
</dbReference>
<evidence type="ECO:0000256" key="6">
    <source>
        <dbReference type="ARBA" id="ARBA00023163"/>
    </source>
</evidence>
<evidence type="ECO:0000256" key="5">
    <source>
        <dbReference type="ARBA" id="ARBA00023125"/>
    </source>
</evidence>